<dbReference type="EMBL" id="LHZN01000118">
    <property type="protein sequence ID" value="KXV39486.1"/>
    <property type="molecule type" value="Genomic_DNA"/>
</dbReference>
<dbReference type="EMBL" id="BSNW01000017">
    <property type="protein sequence ID" value="GLQ69388.1"/>
    <property type="molecule type" value="Genomic_DNA"/>
</dbReference>
<name>A0AAW3R023_9PROT</name>
<comment type="caution">
    <text evidence="2">The sequence shown here is derived from an EMBL/GenBank/DDBJ whole genome shotgun (WGS) entry which is preliminary data.</text>
</comment>
<evidence type="ECO:0000313" key="4">
    <source>
        <dbReference type="Proteomes" id="UP001156672"/>
    </source>
</evidence>
<evidence type="ECO:0000313" key="1">
    <source>
        <dbReference type="EMBL" id="GLQ69388.1"/>
    </source>
</evidence>
<accession>A0AAW3R023</accession>
<reference evidence="2 3" key="2">
    <citation type="submission" date="2015-06" db="EMBL/GenBank/DDBJ databases">
        <title>Improved classification and identification of acetic acid bacteria using matrix-assisted laser desorption/ionization time-of-flight mass spectrometry; Gluconobacter nephelii and Gluconobacter uchimurae are later heterotypic synonyms of Gluconobacter japonicus and Gluconobacter oxydans, respectively.</title>
        <authorList>
            <person name="Li L."/>
            <person name="Cleenwerck I."/>
            <person name="De Vuyst L."/>
            <person name="Vandamme P."/>
        </authorList>
    </citation>
    <scope>NUCLEOTIDE SEQUENCE [LARGE SCALE GENOMIC DNA]</scope>
    <source>
        <strain evidence="2 3">LMG 1356</strain>
    </source>
</reference>
<dbReference type="AlphaFoldDB" id="A0AAW3R023"/>
<gene>
    <name evidence="2" type="ORF">AD941_05225</name>
    <name evidence="1" type="ORF">GCM10007866_18390</name>
</gene>
<reference evidence="1" key="1">
    <citation type="journal article" date="2014" name="Int. J. Syst. Evol. Microbiol.">
        <title>Complete genome of a new Firmicutes species belonging to the dominant human colonic microbiota ('Ruminococcus bicirculans') reveals two chromosomes and a selective capacity to utilize plant glucans.</title>
        <authorList>
            <consortium name="NISC Comparative Sequencing Program"/>
            <person name="Wegmann U."/>
            <person name="Louis P."/>
            <person name="Goesmann A."/>
            <person name="Henrissat B."/>
            <person name="Duncan S.H."/>
            <person name="Flint H.J."/>
        </authorList>
    </citation>
    <scope>NUCLEOTIDE SEQUENCE</scope>
    <source>
        <strain evidence="1">NBRC 3250</strain>
    </source>
</reference>
<sequence length="70" mass="7461">MLQVPIYGPDAVGPGHANGIGEIRDGNAFLASVFVKGHGHEDMAEVAKVSINNGHHGHIFFKPNMARLDT</sequence>
<protein>
    <submittedName>
        <fullName evidence="2">Uncharacterized protein</fullName>
    </submittedName>
</protein>
<dbReference type="Proteomes" id="UP001156672">
    <property type="component" value="Unassembled WGS sequence"/>
</dbReference>
<reference evidence="4" key="3">
    <citation type="journal article" date="2019" name="Int. J. Syst. Evol. Microbiol.">
        <title>The Global Catalogue of Microorganisms (GCM) 10K type strain sequencing project: providing services to taxonomists for standard genome sequencing and annotation.</title>
        <authorList>
            <consortium name="The Broad Institute Genomics Platform"/>
            <consortium name="The Broad Institute Genome Sequencing Center for Infectious Disease"/>
            <person name="Wu L."/>
            <person name="Ma J."/>
        </authorList>
    </citation>
    <scope>NUCLEOTIDE SEQUENCE [LARGE SCALE GENOMIC DNA]</scope>
    <source>
        <strain evidence="4">NBRC 3250</strain>
    </source>
</reference>
<keyword evidence="4" id="KW-1185">Reference proteome</keyword>
<dbReference type="Proteomes" id="UP000075682">
    <property type="component" value="Unassembled WGS sequence"/>
</dbReference>
<organism evidence="2 3">
    <name type="scientific">Gluconobacter albidus</name>
    <dbReference type="NCBI Taxonomy" id="318683"/>
    <lineage>
        <taxon>Bacteria</taxon>
        <taxon>Pseudomonadati</taxon>
        <taxon>Pseudomonadota</taxon>
        <taxon>Alphaproteobacteria</taxon>
        <taxon>Acetobacterales</taxon>
        <taxon>Acetobacteraceae</taxon>
        <taxon>Gluconobacter</taxon>
    </lineage>
</organism>
<evidence type="ECO:0000313" key="2">
    <source>
        <dbReference type="EMBL" id="KXV39486.1"/>
    </source>
</evidence>
<dbReference type="RefSeq" id="WP_062028847.1">
    <property type="nucleotide sequence ID" value="NZ_BEWL01000010.1"/>
</dbReference>
<reference evidence="1" key="4">
    <citation type="submission" date="2023-01" db="EMBL/GenBank/DDBJ databases">
        <title>Draft genome sequence of Gluconobacter albidus strain NBRC 3250.</title>
        <authorList>
            <person name="Sun Q."/>
            <person name="Mori K."/>
        </authorList>
    </citation>
    <scope>NUCLEOTIDE SEQUENCE</scope>
    <source>
        <strain evidence="1">NBRC 3250</strain>
    </source>
</reference>
<evidence type="ECO:0000313" key="3">
    <source>
        <dbReference type="Proteomes" id="UP000075682"/>
    </source>
</evidence>
<proteinExistence type="predicted"/>